<gene>
    <name evidence="2" type="ORF">E4656_12045</name>
</gene>
<feature type="compositionally biased region" description="Basic residues" evidence="1">
    <location>
        <begin position="71"/>
        <end position="80"/>
    </location>
</feature>
<organism evidence="2 3">
    <name type="scientific">Natronospirillum operosum</name>
    <dbReference type="NCBI Taxonomy" id="2759953"/>
    <lineage>
        <taxon>Bacteria</taxon>
        <taxon>Pseudomonadati</taxon>
        <taxon>Pseudomonadota</taxon>
        <taxon>Gammaproteobacteria</taxon>
        <taxon>Oceanospirillales</taxon>
        <taxon>Natronospirillaceae</taxon>
        <taxon>Natronospirillum</taxon>
    </lineage>
</organism>
<sequence length="199" mass="21896">MLTLWVLMGCLAGLLLLLAVPVELSYAIRLDADQRSAQGQFRWLFGLVRVKLPCQPDGSSKSEKLPAKAKPTPKPKRRAERPRTSPMAALSVEGFVSHLLKLVRRLLAGLHIHHLDIRGRLGLGDPADTGLAWALIGPISVILDAPGVTQVDIQPDFSEEVLDFSSSGRVRVVPLEYLAVMIRFMVSPTTFRAIRAMRS</sequence>
<dbReference type="Proteomes" id="UP000297475">
    <property type="component" value="Unassembled WGS sequence"/>
</dbReference>
<dbReference type="RefSeq" id="WP_135483524.1">
    <property type="nucleotide sequence ID" value="NZ_SRMF01000004.1"/>
</dbReference>
<dbReference type="EMBL" id="SRMF01000004">
    <property type="protein sequence ID" value="TGG92852.1"/>
    <property type="molecule type" value="Genomic_DNA"/>
</dbReference>
<name>A0A4Z0W5C5_9GAMM</name>
<reference evidence="2 3" key="1">
    <citation type="submission" date="2019-04" db="EMBL/GenBank/DDBJ databases">
        <title>Natronospirillum operosus gen. nov., sp. nov., a haloalkaliphilic satellite isolated from decaying biomass of laboratory culture of cyanobacterium Geitlerinema sp. and proposal of Natronospirillaceae fam. nov. and Saccharospirillaceae fam. nov.</title>
        <authorList>
            <person name="Kevbrin V."/>
            <person name="Boltyanskaya Y."/>
            <person name="Koziaeva V."/>
            <person name="Grouzdev D.S."/>
            <person name="Park M."/>
            <person name="Cho J."/>
        </authorList>
    </citation>
    <scope>NUCLEOTIDE SEQUENCE [LARGE SCALE GENOMIC DNA]</scope>
    <source>
        <strain evidence="2 3">G-116</strain>
    </source>
</reference>
<dbReference type="AlphaFoldDB" id="A0A4Z0W5C5"/>
<evidence type="ECO:0000313" key="3">
    <source>
        <dbReference type="Proteomes" id="UP000297475"/>
    </source>
</evidence>
<dbReference type="OrthoDB" id="7063828at2"/>
<evidence type="ECO:0000313" key="2">
    <source>
        <dbReference type="EMBL" id="TGG92852.1"/>
    </source>
</evidence>
<proteinExistence type="predicted"/>
<feature type="region of interest" description="Disordered" evidence="1">
    <location>
        <begin position="56"/>
        <end position="84"/>
    </location>
</feature>
<protein>
    <submittedName>
        <fullName evidence="2">DUF2953 domain-containing protein</fullName>
    </submittedName>
</protein>
<evidence type="ECO:0000256" key="1">
    <source>
        <dbReference type="SAM" id="MobiDB-lite"/>
    </source>
</evidence>
<dbReference type="Pfam" id="PF11167">
    <property type="entry name" value="DUF2953"/>
    <property type="match status" value="1"/>
</dbReference>
<dbReference type="InterPro" id="IPR021338">
    <property type="entry name" value="DUF2953"/>
</dbReference>
<keyword evidence="3" id="KW-1185">Reference proteome</keyword>
<accession>A0A4Z0W5C5</accession>
<comment type="caution">
    <text evidence="2">The sequence shown here is derived from an EMBL/GenBank/DDBJ whole genome shotgun (WGS) entry which is preliminary data.</text>
</comment>